<evidence type="ECO:0000313" key="12">
    <source>
        <dbReference type="Proteomes" id="UP001221302"/>
    </source>
</evidence>
<dbReference type="PANTHER" id="PTHR35579:SF3">
    <property type="entry name" value="CRISPR SYSTEM CMS ENDORIBONUCLEASE CSM3"/>
    <property type="match status" value="1"/>
</dbReference>
<evidence type="ECO:0000256" key="1">
    <source>
        <dbReference type="ARBA" id="ARBA00006342"/>
    </source>
</evidence>
<evidence type="ECO:0000259" key="10">
    <source>
        <dbReference type="Pfam" id="PF03787"/>
    </source>
</evidence>
<feature type="region of interest" description="Disordered" evidence="9">
    <location>
        <begin position="273"/>
        <end position="292"/>
    </location>
</feature>
<keyword evidence="5" id="KW-0378">Hydrolase</keyword>
<dbReference type="GO" id="GO:0051607">
    <property type="term" value="P:defense response to virus"/>
    <property type="evidence" value="ECO:0007669"/>
    <property type="project" value="UniProtKB-KW"/>
</dbReference>
<feature type="compositionally biased region" description="Basic and acidic residues" evidence="9">
    <location>
        <begin position="273"/>
        <end position="284"/>
    </location>
</feature>
<dbReference type="RefSeq" id="WP_321534318.1">
    <property type="nucleotide sequence ID" value="NZ_JARGDL010000001.1"/>
</dbReference>
<keyword evidence="12" id="KW-1185">Reference proteome</keyword>
<evidence type="ECO:0000256" key="7">
    <source>
        <dbReference type="ARBA" id="ARBA00023118"/>
    </source>
</evidence>
<name>A0AAE3P012_9BACT</name>
<evidence type="ECO:0000256" key="3">
    <source>
        <dbReference type="ARBA" id="ARBA00022722"/>
    </source>
</evidence>
<evidence type="ECO:0000256" key="2">
    <source>
        <dbReference type="ARBA" id="ARBA00022150"/>
    </source>
</evidence>
<evidence type="ECO:0000256" key="9">
    <source>
        <dbReference type="SAM" id="MobiDB-lite"/>
    </source>
</evidence>
<keyword evidence="7" id="KW-0051">Antiviral defense</keyword>
<dbReference type="InterPro" id="IPR005537">
    <property type="entry name" value="RAMP_III_fam"/>
</dbReference>
<comment type="caution">
    <text evidence="11">The sequence shown here is derived from an EMBL/GenBank/DDBJ whole genome shotgun (WGS) entry which is preliminary data.</text>
</comment>
<accession>A0AAE3P012</accession>
<evidence type="ECO:0000256" key="6">
    <source>
        <dbReference type="ARBA" id="ARBA00022884"/>
    </source>
</evidence>
<protein>
    <recommendedName>
        <fullName evidence="2">CRISPR system Cms endoribonuclease Csm3</fullName>
    </recommendedName>
    <alternativeName>
        <fullName evidence="8">CRISPR type III A-associated RAMP protein Csm3</fullName>
    </alternativeName>
</protein>
<keyword evidence="3" id="KW-0540">Nuclease</keyword>
<evidence type="ECO:0000256" key="8">
    <source>
        <dbReference type="ARBA" id="ARBA00033183"/>
    </source>
</evidence>
<sequence>MTNNKGQLVKKILIEGTITTKTGLHIGGSSVGMSIGGADATVVRNPITNEPYIPGSSLKGKMRSLLEKVEGKFGPPQDKNIIHSPNVSPEKIEEGDSDEVKKIKNNINTIIKVFGTMPEKIKGTEDVPSRLIVRDCELEGIMEDGNLITRDKGGVKKLFESKNTDMPYTEVKTEVVIDRITSAATPRQLERVPAGAVFNMRMILNVYNGDDEKAMLDKIFEGLALVQNDYLGGKGTRGSGEVDIKISNLTQKTKVDYELKNNWQEILVKQKDENGEEKNLKKENLIPAELNK</sequence>
<comment type="similarity">
    <text evidence="1">Belongs to the CRISPR-associated Csm3 family.</text>
</comment>
<organism evidence="11 12">
    <name type="scientific">Stygiobacter electus</name>
    <dbReference type="NCBI Taxonomy" id="3032292"/>
    <lineage>
        <taxon>Bacteria</taxon>
        <taxon>Pseudomonadati</taxon>
        <taxon>Ignavibacteriota</taxon>
        <taxon>Ignavibacteria</taxon>
        <taxon>Ignavibacteriales</taxon>
        <taxon>Melioribacteraceae</taxon>
        <taxon>Stygiobacter</taxon>
    </lineage>
</organism>
<keyword evidence="4" id="KW-0255">Endonuclease</keyword>
<dbReference type="AlphaFoldDB" id="A0AAE3P012"/>
<feature type="domain" description="CRISPR type III-associated protein" evidence="10">
    <location>
        <begin position="17"/>
        <end position="242"/>
    </location>
</feature>
<dbReference type="NCBIfam" id="TIGR02582">
    <property type="entry name" value="cas7_TM1809"/>
    <property type="match status" value="1"/>
</dbReference>
<dbReference type="Pfam" id="PF03787">
    <property type="entry name" value="RAMPs"/>
    <property type="match status" value="1"/>
</dbReference>
<dbReference type="GO" id="GO:0003723">
    <property type="term" value="F:RNA binding"/>
    <property type="evidence" value="ECO:0007669"/>
    <property type="project" value="UniProtKB-KW"/>
</dbReference>
<dbReference type="EMBL" id="JARGDL010000001">
    <property type="protein sequence ID" value="MDF1610553.1"/>
    <property type="molecule type" value="Genomic_DNA"/>
</dbReference>
<proteinExistence type="inferred from homology"/>
<dbReference type="GO" id="GO:0004519">
    <property type="term" value="F:endonuclease activity"/>
    <property type="evidence" value="ECO:0007669"/>
    <property type="project" value="UniProtKB-KW"/>
</dbReference>
<evidence type="ECO:0000256" key="5">
    <source>
        <dbReference type="ARBA" id="ARBA00022801"/>
    </source>
</evidence>
<dbReference type="Proteomes" id="UP001221302">
    <property type="component" value="Unassembled WGS sequence"/>
</dbReference>
<reference evidence="11" key="1">
    <citation type="submission" date="2023-03" db="EMBL/GenBank/DDBJ databases">
        <title>Stygiobacter electus gen. nov., sp. nov., facultatively anaerobic thermotolerant bacterium of the class Ignavibacteria from a well of Yessentuki mineral water deposit.</title>
        <authorList>
            <person name="Podosokorskaya O.A."/>
            <person name="Elcheninov A.G."/>
            <person name="Petrova N.F."/>
            <person name="Zavarzina D.G."/>
            <person name="Kublanov I.V."/>
            <person name="Merkel A.Y."/>
        </authorList>
    </citation>
    <scope>NUCLEOTIDE SEQUENCE</scope>
    <source>
        <strain evidence="11">09-Me</strain>
    </source>
</reference>
<dbReference type="GO" id="GO:0016787">
    <property type="term" value="F:hydrolase activity"/>
    <property type="evidence" value="ECO:0007669"/>
    <property type="project" value="UniProtKB-KW"/>
</dbReference>
<evidence type="ECO:0000313" key="11">
    <source>
        <dbReference type="EMBL" id="MDF1610553.1"/>
    </source>
</evidence>
<dbReference type="InterPro" id="IPR052216">
    <property type="entry name" value="CRISPR_Csm3_endoribonuclease"/>
</dbReference>
<dbReference type="PANTHER" id="PTHR35579">
    <property type="entry name" value="CRISPR SYSTEM CMS ENDORIBONUCLEASE CSM3"/>
    <property type="match status" value="1"/>
</dbReference>
<evidence type="ECO:0000256" key="4">
    <source>
        <dbReference type="ARBA" id="ARBA00022759"/>
    </source>
</evidence>
<keyword evidence="6" id="KW-0694">RNA-binding</keyword>
<dbReference type="InterPro" id="IPR013412">
    <property type="entry name" value="CRISPR-assoc_RAMP_Csm3"/>
</dbReference>
<gene>
    <name evidence="11" type="primary">csm3</name>
    <name evidence="11" type="ORF">P0M35_00165</name>
</gene>